<gene>
    <name evidence="1" type="ORF">FRX48_03295</name>
</gene>
<evidence type="ECO:0008006" key="3">
    <source>
        <dbReference type="Google" id="ProtNLM"/>
    </source>
</evidence>
<accession>A0A5M8PWW7</accession>
<dbReference type="EMBL" id="VXIT01000004">
    <property type="protein sequence ID" value="KAA6413549.1"/>
    <property type="molecule type" value="Genomic_DNA"/>
</dbReference>
<protein>
    <recommendedName>
        <fullName evidence="3">Fungal N-terminal domain-containing protein</fullName>
    </recommendedName>
</protein>
<proteinExistence type="predicted"/>
<comment type="caution">
    <text evidence="1">The sequence shown here is derived from an EMBL/GenBank/DDBJ whole genome shotgun (WGS) entry which is preliminary data.</text>
</comment>
<evidence type="ECO:0000313" key="1">
    <source>
        <dbReference type="EMBL" id="KAA6413549.1"/>
    </source>
</evidence>
<sequence>MSGVGEASAIVSVISTAAIISQAVISIASKYKDAKDQIQAFGREVAILGKVLDQLHRRLGNPLWTVDGDMQLLTEQVVEECTNIFTQLDAFKDNLYSKQATVEPGRVTLKGSTKWVFKSTELDFLKARVDSMKINLVLMMVMAMPRPRTLESAESNSKTPERVEQISMLHIQSRACLDRLESLEQRMAGDDHFSGGDCDTTSLATFQTTRTSQSIQDTLSQLSEAIPGASRLSLSDTLPSNTATDVDGISNTSDLVEDFLGLEDVTANACSENERPPSFPESERYLDLYKRTRMYIQAYKFSLEIQFPLYDPKSGTLEVTSGYGRISERIHMLAMALGSHTYQLVLMPPRAFSFDIHVFTWPVSQDACVLRSRRDKSEKECIIQTLCL</sequence>
<name>A0A5M8PWW7_9LECA</name>
<dbReference type="Proteomes" id="UP000324767">
    <property type="component" value="Unassembled WGS sequence"/>
</dbReference>
<evidence type="ECO:0000313" key="2">
    <source>
        <dbReference type="Proteomes" id="UP000324767"/>
    </source>
</evidence>
<dbReference type="AlphaFoldDB" id="A0A5M8PWW7"/>
<dbReference type="OrthoDB" id="5392600at2759"/>
<organism evidence="1 2">
    <name type="scientific">Lasallia pustulata</name>
    <dbReference type="NCBI Taxonomy" id="136370"/>
    <lineage>
        <taxon>Eukaryota</taxon>
        <taxon>Fungi</taxon>
        <taxon>Dikarya</taxon>
        <taxon>Ascomycota</taxon>
        <taxon>Pezizomycotina</taxon>
        <taxon>Lecanoromycetes</taxon>
        <taxon>OSLEUM clade</taxon>
        <taxon>Umbilicariomycetidae</taxon>
        <taxon>Umbilicariales</taxon>
        <taxon>Umbilicariaceae</taxon>
        <taxon>Lasallia</taxon>
    </lineage>
</organism>
<reference evidence="1 2" key="1">
    <citation type="submission" date="2019-09" db="EMBL/GenBank/DDBJ databases">
        <title>The hologenome of the rock-dwelling lichen Lasallia pustulata.</title>
        <authorList>
            <person name="Greshake Tzovaras B."/>
            <person name="Segers F."/>
            <person name="Bicker A."/>
            <person name="Dal Grande F."/>
            <person name="Otte J."/>
            <person name="Hankeln T."/>
            <person name="Schmitt I."/>
            <person name="Ebersberger I."/>
        </authorList>
    </citation>
    <scope>NUCLEOTIDE SEQUENCE [LARGE SCALE GENOMIC DNA]</scope>
    <source>
        <strain evidence="1">A1-1</strain>
    </source>
</reference>